<accession>A0AAV8XP48</accession>
<proteinExistence type="predicted"/>
<evidence type="ECO:0000313" key="3">
    <source>
        <dbReference type="Proteomes" id="UP001162162"/>
    </source>
</evidence>
<feature type="transmembrane region" description="Helical" evidence="1">
    <location>
        <begin position="164"/>
        <end position="186"/>
    </location>
</feature>
<name>A0AAV8XP48_9CUCU</name>
<protein>
    <submittedName>
        <fullName evidence="2">Uncharacterized protein</fullName>
    </submittedName>
</protein>
<keyword evidence="1" id="KW-1133">Transmembrane helix</keyword>
<evidence type="ECO:0000256" key="1">
    <source>
        <dbReference type="SAM" id="Phobius"/>
    </source>
</evidence>
<dbReference type="Proteomes" id="UP001162162">
    <property type="component" value="Unassembled WGS sequence"/>
</dbReference>
<keyword evidence="3" id="KW-1185">Reference proteome</keyword>
<sequence>MPPPPSLMVPPMFGPPPIPPFFFNPPQLPAFAAALQPPSAPPQAPSDSSFFLDQNAGSRYSVSSYDILDERFGYSFCFLIGEVLLRAISRNSPLPPSNICCHGRLQAYLVNLLFHCRRFFQKIHSTWCLLLFGTHRFLSCRLSASSRSSCVAFRLAFLPPHGPLVVVVLPPQVLLPSSFVLLSSLFLSPFCLFTVLLSSSFCLLTVLLSSSFVLLSPLLQEF</sequence>
<evidence type="ECO:0000313" key="2">
    <source>
        <dbReference type="EMBL" id="KAJ8940379.1"/>
    </source>
</evidence>
<keyword evidence="1" id="KW-0812">Transmembrane</keyword>
<feature type="transmembrane region" description="Helical" evidence="1">
    <location>
        <begin position="192"/>
        <end position="215"/>
    </location>
</feature>
<gene>
    <name evidence="2" type="ORF">NQ318_015772</name>
</gene>
<dbReference type="EMBL" id="JAPWTK010000435">
    <property type="protein sequence ID" value="KAJ8940379.1"/>
    <property type="molecule type" value="Genomic_DNA"/>
</dbReference>
<dbReference type="AlphaFoldDB" id="A0AAV8XP48"/>
<organism evidence="2 3">
    <name type="scientific">Aromia moschata</name>
    <dbReference type="NCBI Taxonomy" id="1265417"/>
    <lineage>
        <taxon>Eukaryota</taxon>
        <taxon>Metazoa</taxon>
        <taxon>Ecdysozoa</taxon>
        <taxon>Arthropoda</taxon>
        <taxon>Hexapoda</taxon>
        <taxon>Insecta</taxon>
        <taxon>Pterygota</taxon>
        <taxon>Neoptera</taxon>
        <taxon>Endopterygota</taxon>
        <taxon>Coleoptera</taxon>
        <taxon>Polyphaga</taxon>
        <taxon>Cucujiformia</taxon>
        <taxon>Chrysomeloidea</taxon>
        <taxon>Cerambycidae</taxon>
        <taxon>Cerambycinae</taxon>
        <taxon>Callichromatini</taxon>
        <taxon>Aromia</taxon>
    </lineage>
</organism>
<keyword evidence="1" id="KW-0472">Membrane</keyword>
<reference evidence="2" key="1">
    <citation type="journal article" date="2023" name="Insect Mol. Biol.">
        <title>Genome sequencing provides insights into the evolution of gene families encoding plant cell wall-degrading enzymes in longhorned beetles.</title>
        <authorList>
            <person name="Shin N.R."/>
            <person name="Okamura Y."/>
            <person name="Kirsch R."/>
            <person name="Pauchet Y."/>
        </authorList>
    </citation>
    <scope>NUCLEOTIDE SEQUENCE</scope>
    <source>
        <strain evidence="2">AMC_N1</strain>
    </source>
</reference>
<comment type="caution">
    <text evidence="2">The sequence shown here is derived from an EMBL/GenBank/DDBJ whole genome shotgun (WGS) entry which is preliminary data.</text>
</comment>